<comment type="caution">
    <text evidence="2">The sequence shown here is derived from an EMBL/GenBank/DDBJ whole genome shotgun (WGS) entry which is preliminary data.</text>
</comment>
<feature type="transmembrane region" description="Helical" evidence="1">
    <location>
        <begin position="23"/>
        <end position="45"/>
    </location>
</feature>
<feature type="transmembrane region" description="Helical" evidence="1">
    <location>
        <begin position="51"/>
        <end position="69"/>
    </location>
</feature>
<evidence type="ECO:0008006" key="4">
    <source>
        <dbReference type="Google" id="ProtNLM"/>
    </source>
</evidence>
<feature type="transmembrane region" description="Helical" evidence="1">
    <location>
        <begin position="113"/>
        <end position="134"/>
    </location>
</feature>
<evidence type="ECO:0000313" key="2">
    <source>
        <dbReference type="EMBL" id="MBX7500023.1"/>
    </source>
</evidence>
<feature type="transmembrane region" description="Helical" evidence="1">
    <location>
        <begin position="402"/>
        <end position="419"/>
    </location>
</feature>
<keyword evidence="3" id="KW-1185">Reference proteome</keyword>
<keyword evidence="1" id="KW-0472">Membrane</keyword>
<name>A0ABS7JR08_9SPHN</name>
<protein>
    <recommendedName>
        <fullName evidence="4">Oligosaccharide repeat unit polymerase</fullName>
    </recommendedName>
</protein>
<feature type="transmembrane region" description="Helical" evidence="1">
    <location>
        <begin position="196"/>
        <end position="212"/>
    </location>
</feature>
<proteinExistence type="predicted"/>
<dbReference type="EMBL" id="JAIGNU010000001">
    <property type="protein sequence ID" value="MBX7500023.1"/>
    <property type="molecule type" value="Genomic_DNA"/>
</dbReference>
<feature type="transmembrane region" description="Helical" evidence="1">
    <location>
        <begin position="146"/>
        <end position="170"/>
    </location>
</feature>
<accession>A0ABS7JR08</accession>
<dbReference type="Proteomes" id="UP000782554">
    <property type="component" value="Unassembled WGS sequence"/>
</dbReference>
<evidence type="ECO:0000313" key="3">
    <source>
        <dbReference type="Proteomes" id="UP000782554"/>
    </source>
</evidence>
<gene>
    <name evidence="2" type="ORF">K3181_01035</name>
</gene>
<feature type="transmembrane region" description="Helical" evidence="1">
    <location>
        <begin position="224"/>
        <end position="249"/>
    </location>
</feature>
<evidence type="ECO:0000256" key="1">
    <source>
        <dbReference type="SAM" id="Phobius"/>
    </source>
</evidence>
<reference evidence="2 3" key="1">
    <citation type="submission" date="2021-08" db="EMBL/GenBank/DDBJ databases">
        <title>Comparative Genomics Analysis of the Genus Qipengyuania Reveals Extensive Genetic Diversity and Metabolic Versatility, Including the Description of Fifteen Novel Species.</title>
        <authorList>
            <person name="Liu Y."/>
        </authorList>
    </citation>
    <scope>NUCLEOTIDE SEQUENCE [LARGE SCALE GENOMIC DNA]</scope>
    <source>
        <strain evidence="2 3">YG27</strain>
    </source>
</reference>
<feature type="transmembrane region" description="Helical" evidence="1">
    <location>
        <begin position="372"/>
        <end position="390"/>
    </location>
</feature>
<sequence>MYQVASFNELAPTPRLARSGPDAATRFASALIVLFFLVDTASYMLSGAEPFGGYLDESLVASLLVVGLVRLGVSGRTPRSAGSIVLVVASVALVGVLSQIFNPLVPRRYLNELFFRSAIVDLKPFVLVISLLLITQSRKENFLFAVRVICYIGIVLALTNFAAILVQLVLGHDFRGNPLEKRVGIGIALGFYDHKFKTAFVALFGFISYLVLNNRIRASGVGLFFIFSLSLLMTLSVKEIAAGFVAILMRSGFVSANLRAMPLRFATATIAILAIITDNPLSNAVWDRIDTFGDFDRLRTVRVALYKYAPDIALNYFPFGSGWGTWGSSASRDVYYSPLYFKYGINSIHGGSIRDGSFLVDTFWPKILAEQGVVGFLIYASVFAISVFVAIRWKDDGLPDPVRSFAICVLPALVVVSFATPVFNYSYGAILSSIAMVILLSRRQKSRAKG</sequence>
<keyword evidence="1" id="KW-0812">Transmembrane</keyword>
<feature type="transmembrane region" description="Helical" evidence="1">
    <location>
        <begin position="81"/>
        <end position="101"/>
    </location>
</feature>
<keyword evidence="1" id="KW-1133">Transmembrane helix</keyword>
<dbReference type="RefSeq" id="WP_221599985.1">
    <property type="nucleotide sequence ID" value="NZ_JAIGNU010000001.1"/>
</dbReference>
<organism evidence="2 3">
    <name type="scientific">Qipengyuania mesophila</name>
    <dbReference type="NCBI Taxonomy" id="2867246"/>
    <lineage>
        <taxon>Bacteria</taxon>
        <taxon>Pseudomonadati</taxon>
        <taxon>Pseudomonadota</taxon>
        <taxon>Alphaproteobacteria</taxon>
        <taxon>Sphingomonadales</taxon>
        <taxon>Erythrobacteraceae</taxon>
        <taxon>Qipengyuania</taxon>
    </lineage>
</organism>